<gene>
    <name evidence="1" type="ORF">F4V73_18085</name>
</gene>
<name>A0A5M9R0M5_9GAMM</name>
<dbReference type="Proteomes" id="UP000322181">
    <property type="component" value="Unassembled WGS sequence"/>
</dbReference>
<comment type="caution">
    <text evidence="1">The sequence shown here is derived from an EMBL/GenBank/DDBJ whole genome shotgun (WGS) entry which is preliminary data.</text>
</comment>
<evidence type="ECO:0000313" key="1">
    <source>
        <dbReference type="EMBL" id="KAA8713025.1"/>
    </source>
</evidence>
<protein>
    <submittedName>
        <fullName evidence="1">Uncharacterized protein</fullName>
    </submittedName>
</protein>
<dbReference type="RefSeq" id="WP_067370423.1">
    <property type="nucleotide sequence ID" value="NZ_BAAAFS010000007.1"/>
</dbReference>
<dbReference type="AlphaFoldDB" id="A0A5M9R0M5"/>
<evidence type="ECO:0000313" key="2">
    <source>
        <dbReference type="Proteomes" id="UP000322181"/>
    </source>
</evidence>
<sequence length="78" mass="8705">MTTETEEYGIIKSRLSFLKFNNLPLQIITGSGDKVSGFVKKFDSHSVLMDESGNNDRNTFKAINYSSIESIKNIPALC</sequence>
<dbReference type="OrthoDB" id="6446947at2"/>
<reference evidence="1 2" key="1">
    <citation type="submission" date="2019-09" db="EMBL/GenBank/DDBJ databases">
        <title>Draft genome sequence of various Type strains from the CCUG.</title>
        <authorList>
            <person name="Pineiro-Iglesias B."/>
            <person name="Tunovic T."/>
            <person name="Unosson C."/>
            <person name="Inganas E."/>
            <person name="Ohlen M."/>
            <person name="Cardew S."/>
            <person name="Jensie-Markopoulos S."/>
            <person name="Salva-Serra F."/>
            <person name="Jaen-Luchoro D."/>
            <person name="Karlsson R."/>
            <person name="Svensson-Stadler L."/>
            <person name="Chun J."/>
            <person name="Moore E."/>
        </authorList>
    </citation>
    <scope>NUCLEOTIDE SEQUENCE [LARGE SCALE GENOMIC DNA]</scope>
    <source>
        <strain evidence="1 2">CCUG 53682T</strain>
    </source>
</reference>
<proteinExistence type="predicted"/>
<dbReference type="EMBL" id="VXKB01000008">
    <property type="protein sequence ID" value="KAA8713025.1"/>
    <property type="molecule type" value="Genomic_DNA"/>
</dbReference>
<organism evidence="1 2">
    <name type="scientific">Morganella psychrotolerans</name>
    <dbReference type="NCBI Taxonomy" id="368603"/>
    <lineage>
        <taxon>Bacteria</taxon>
        <taxon>Pseudomonadati</taxon>
        <taxon>Pseudomonadota</taxon>
        <taxon>Gammaproteobacteria</taxon>
        <taxon>Enterobacterales</taxon>
        <taxon>Morganellaceae</taxon>
        <taxon>Morganella</taxon>
    </lineage>
</organism>
<accession>A0A5M9R0M5</accession>